<dbReference type="Gene3D" id="3.90.350.10">
    <property type="entry name" value="Transposase Inhibitor Protein From Tn5, Chain A, domain 1"/>
    <property type="match status" value="1"/>
</dbReference>
<evidence type="ECO:0000313" key="4">
    <source>
        <dbReference type="Proteomes" id="UP000245802"/>
    </source>
</evidence>
<dbReference type="Proteomes" id="UP000245802">
    <property type="component" value="Chromosome"/>
</dbReference>
<dbReference type="EMBL" id="CP025958">
    <property type="protein sequence ID" value="AWM36364.1"/>
    <property type="molecule type" value="Genomic_DNA"/>
</dbReference>
<dbReference type="Gene3D" id="1.10.246.40">
    <property type="entry name" value="Tn5 transposase, domain 1"/>
    <property type="match status" value="1"/>
</dbReference>
<dbReference type="SUPFAM" id="SSF53098">
    <property type="entry name" value="Ribonuclease H-like"/>
    <property type="match status" value="1"/>
</dbReference>
<reference evidence="3 4" key="1">
    <citation type="submission" date="2018-01" db="EMBL/GenBank/DDBJ databases">
        <title>G. obscuriglobus.</title>
        <authorList>
            <person name="Franke J."/>
            <person name="Blomberg W."/>
            <person name="Selmecki A."/>
        </authorList>
    </citation>
    <scope>NUCLEOTIDE SEQUENCE [LARGE SCALE GENOMIC DNA]</scope>
    <source>
        <strain evidence="3 4">DSM 5831</strain>
    </source>
</reference>
<organism evidence="3 4">
    <name type="scientific">Gemmata obscuriglobus</name>
    <dbReference type="NCBI Taxonomy" id="114"/>
    <lineage>
        <taxon>Bacteria</taxon>
        <taxon>Pseudomonadati</taxon>
        <taxon>Planctomycetota</taxon>
        <taxon>Planctomycetia</taxon>
        <taxon>Gemmatales</taxon>
        <taxon>Gemmataceae</taxon>
        <taxon>Gemmata</taxon>
    </lineage>
</organism>
<dbReference type="InterPro" id="IPR054836">
    <property type="entry name" value="Tn5_transposase"/>
</dbReference>
<sequence length="373" mass="40258">MMTDTFPAAGFGSIHFGNVDLGDARVNRRLATLADLLVASGAESLPDKFADPADYRAFNRLVGRPEATHEAVTAPHRAHTRNRMRAHTGAVLVLHDTTELDYSGRALPRMGPIGNGHGTGWECHNSLAVDAGSGAVLGLAAQILHRRPPTRSNRGETKAQRRQRQDRESRLWVTGLEAVGPAPDGRHWVHVSDRGSDTFEYLSALVTGGHRFVVRSRHDRVRSDEATLHAHLRALSAVSAWSGEVRCGPHGGSTRTADLSAAGVRVELPDPSGSAPALGVWALRVWEPNPPDGVDPVEWFLLTDRALDTAAGLREVAGWYCQRPIIEEYHKALKSGCGVEELGHRTPETYLFSAPVVAQGEVGAGCRTIATFG</sequence>
<name>A0A2Z3H418_9BACT</name>
<dbReference type="AlphaFoldDB" id="A0A2Z3H418"/>
<evidence type="ECO:0000256" key="1">
    <source>
        <dbReference type="SAM" id="MobiDB-lite"/>
    </source>
</evidence>
<evidence type="ECO:0000313" key="3">
    <source>
        <dbReference type="EMBL" id="AWM36364.1"/>
    </source>
</evidence>
<protein>
    <recommendedName>
        <fullName evidence="2">Transposase Tn5-like N-terminal domain-containing protein</fullName>
    </recommendedName>
</protein>
<evidence type="ECO:0000259" key="2">
    <source>
        <dbReference type="Pfam" id="PF14706"/>
    </source>
</evidence>
<gene>
    <name evidence="3" type="ORF">C1280_04575</name>
</gene>
<dbReference type="Pfam" id="PF14706">
    <property type="entry name" value="Tnp_DNA_bind"/>
    <property type="match status" value="1"/>
</dbReference>
<feature type="compositionally biased region" description="Basic and acidic residues" evidence="1">
    <location>
        <begin position="153"/>
        <end position="168"/>
    </location>
</feature>
<dbReference type="PANTHER" id="PTHR37319">
    <property type="entry name" value="TRANSPOSASE"/>
    <property type="match status" value="1"/>
</dbReference>
<dbReference type="InterPro" id="IPR047768">
    <property type="entry name" value="Tn5p-like"/>
</dbReference>
<accession>A0A2Z3H418</accession>
<feature type="region of interest" description="Disordered" evidence="1">
    <location>
        <begin position="147"/>
        <end position="168"/>
    </location>
</feature>
<dbReference type="InterPro" id="IPR014735">
    <property type="entry name" value="Transposase_Tn5-like_N"/>
</dbReference>
<proteinExistence type="predicted"/>
<dbReference type="InterPro" id="IPR038215">
    <property type="entry name" value="TN5-like_N_sf"/>
</dbReference>
<dbReference type="NCBIfam" id="NF033590">
    <property type="entry name" value="transpos_IS4_3"/>
    <property type="match status" value="1"/>
</dbReference>
<dbReference type="OrthoDB" id="282824at2"/>
<dbReference type="InterPro" id="IPR012337">
    <property type="entry name" value="RNaseH-like_sf"/>
</dbReference>
<feature type="domain" description="Transposase Tn5-like N-terminal" evidence="2">
    <location>
        <begin position="16"/>
        <end position="62"/>
    </location>
</feature>
<keyword evidence="4" id="KW-1185">Reference proteome</keyword>
<dbReference type="PANTHER" id="PTHR37319:SF1">
    <property type="entry name" value="TRANSPOSASE TN5 DIMERISATION DOMAIN-CONTAINING PROTEIN"/>
    <property type="match status" value="1"/>
</dbReference>
<dbReference type="KEGG" id="gog:C1280_04575"/>